<accession>A0ABD5PFP3</accession>
<dbReference type="RefSeq" id="WP_267622838.1">
    <property type="nucleotide sequence ID" value="NZ_JAODIW010000006.1"/>
</dbReference>
<dbReference type="AlphaFoldDB" id="A0ABD5PFP3"/>
<protein>
    <submittedName>
        <fullName evidence="7">ATP-binding protein</fullName>
    </submittedName>
</protein>
<dbReference type="InterPro" id="IPR027417">
    <property type="entry name" value="P-loop_NTPase"/>
</dbReference>
<comment type="caution">
    <text evidence="7">The sequence shown here is derived from an EMBL/GenBank/DDBJ whole genome shotgun (WGS) entry which is preliminary data.</text>
</comment>
<dbReference type="EMBL" id="JBHSDS010000008">
    <property type="protein sequence ID" value="MFC4359271.1"/>
    <property type="molecule type" value="Genomic_DNA"/>
</dbReference>
<dbReference type="SMART" id="SM00382">
    <property type="entry name" value="AAA"/>
    <property type="match status" value="1"/>
</dbReference>
<evidence type="ECO:0000256" key="2">
    <source>
        <dbReference type="ARBA" id="ARBA00022840"/>
    </source>
</evidence>
<evidence type="ECO:0000259" key="6">
    <source>
        <dbReference type="SMART" id="SM00382"/>
    </source>
</evidence>
<dbReference type="Gene3D" id="3.40.50.300">
    <property type="entry name" value="P-loop containing nucleotide triphosphate hydrolases"/>
    <property type="match status" value="1"/>
</dbReference>
<dbReference type="PANTHER" id="PTHR23074:SF83">
    <property type="entry name" value="VACUOLAR PROTEIN SORTING-ASSOCIATED PROTEIN 4A"/>
    <property type="match status" value="1"/>
</dbReference>
<dbReference type="SUPFAM" id="SSF52540">
    <property type="entry name" value="P-loop containing nucleoside triphosphate hydrolases"/>
    <property type="match status" value="1"/>
</dbReference>
<dbReference type="Pfam" id="PF00004">
    <property type="entry name" value="AAA"/>
    <property type="match status" value="1"/>
</dbReference>
<feature type="region of interest" description="Disordered" evidence="5">
    <location>
        <begin position="79"/>
        <end position="115"/>
    </location>
</feature>
<dbReference type="InterPro" id="IPR050304">
    <property type="entry name" value="MT-severing_AAA_ATPase"/>
</dbReference>
<dbReference type="FunFam" id="3.40.50.300:FF:001025">
    <property type="entry name" value="ATPase family, AAA domain-containing 2B"/>
    <property type="match status" value="1"/>
</dbReference>
<dbReference type="PANTHER" id="PTHR23074">
    <property type="entry name" value="AAA DOMAIN-CONTAINING"/>
    <property type="match status" value="1"/>
</dbReference>
<evidence type="ECO:0000313" key="7">
    <source>
        <dbReference type="EMBL" id="MFC4359271.1"/>
    </source>
</evidence>
<evidence type="ECO:0000313" key="8">
    <source>
        <dbReference type="Proteomes" id="UP001595921"/>
    </source>
</evidence>
<dbReference type="PROSITE" id="PS00674">
    <property type="entry name" value="AAA"/>
    <property type="match status" value="1"/>
</dbReference>
<evidence type="ECO:0000256" key="3">
    <source>
        <dbReference type="ARBA" id="ARBA00023054"/>
    </source>
</evidence>
<sequence length="378" mass="42429">MSEEAMEILEEQLDEHKMEAQKALGENPKRAAFHFSKAAEIHERLASEVQGQQVVKAHLCQADDLRANSHRLMQRMGLIETETPDPTENDSEKNTGDQSSSNQNPSTSDSKFFDDVPDVDLSDVGGMEELKQELIEDVKMPLEKPDFYRKQAIGMENGILFFGPPGTGKSYLAECFAGELGFDYAEISASDITSKYVGEAPKTVRKLFDEARSREPCVVFIDEIDSLASDRSTGNRKTQTERQIVNELLTQLQDIQGSQILVIAATNRIEDLDSAITRTGRFNKKFHLGPPNRDARKQILKVQLEEDEREVDWEGIDWEKLVDWSQGYSASDLEGVVKDATRQSALESTKKGSMVPVQYRHLLGAMKDTEASLKHNES</sequence>
<dbReference type="InterPro" id="IPR003960">
    <property type="entry name" value="ATPase_AAA_CS"/>
</dbReference>
<evidence type="ECO:0000256" key="4">
    <source>
        <dbReference type="RuleBase" id="RU003651"/>
    </source>
</evidence>
<organism evidence="7 8">
    <name type="scientific">Halobium salinum</name>
    <dbReference type="NCBI Taxonomy" id="1364940"/>
    <lineage>
        <taxon>Archaea</taxon>
        <taxon>Methanobacteriati</taxon>
        <taxon>Methanobacteriota</taxon>
        <taxon>Stenosarchaea group</taxon>
        <taxon>Halobacteria</taxon>
        <taxon>Halobacteriales</taxon>
        <taxon>Haloferacaceae</taxon>
        <taxon>Halobium</taxon>
    </lineage>
</organism>
<evidence type="ECO:0000256" key="1">
    <source>
        <dbReference type="ARBA" id="ARBA00022741"/>
    </source>
</evidence>
<name>A0ABD5PFP3_9EURY</name>
<reference evidence="7 8" key="1">
    <citation type="journal article" date="2019" name="Int. J. Syst. Evol. Microbiol.">
        <title>The Global Catalogue of Microorganisms (GCM) 10K type strain sequencing project: providing services to taxonomists for standard genome sequencing and annotation.</title>
        <authorList>
            <consortium name="The Broad Institute Genomics Platform"/>
            <consortium name="The Broad Institute Genome Sequencing Center for Infectious Disease"/>
            <person name="Wu L."/>
            <person name="Ma J."/>
        </authorList>
    </citation>
    <scope>NUCLEOTIDE SEQUENCE [LARGE SCALE GENOMIC DNA]</scope>
    <source>
        <strain evidence="7 8">CGMCC 1.12553</strain>
    </source>
</reference>
<keyword evidence="1 4" id="KW-0547">Nucleotide-binding</keyword>
<keyword evidence="8" id="KW-1185">Reference proteome</keyword>
<dbReference type="Gene3D" id="1.10.8.60">
    <property type="match status" value="1"/>
</dbReference>
<dbReference type="Proteomes" id="UP001595921">
    <property type="component" value="Unassembled WGS sequence"/>
</dbReference>
<dbReference type="GO" id="GO:0005524">
    <property type="term" value="F:ATP binding"/>
    <property type="evidence" value="ECO:0007669"/>
    <property type="project" value="UniProtKB-KW"/>
</dbReference>
<comment type="similarity">
    <text evidence="4">Belongs to the AAA ATPase family.</text>
</comment>
<keyword evidence="3" id="KW-0175">Coiled coil</keyword>
<keyword evidence="2 4" id="KW-0067">ATP-binding</keyword>
<gene>
    <name evidence="7" type="ORF">ACFO0N_15095</name>
</gene>
<dbReference type="InterPro" id="IPR003593">
    <property type="entry name" value="AAA+_ATPase"/>
</dbReference>
<dbReference type="InterPro" id="IPR003959">
    <property type="entry name" value="ATPase_AAA_core"/>
</dbReference>
<evidence type="ECO:0000256" key="5">
    <source>
        <dbReference type="SAM" id="MobiDB-lite"/>
    </source>
</evidence>
<feature type="domain" description="AAA+ ATPase" evidence="6">
    <location>
        <begin position="155"/>
        <end position="292"/>
    </location>
</feature>
<proteinExistence type="inferred from homology"/>
<feature type="compositionally biased region" description="Low complexity" evidence="5">
    <location>
        <begin position="97"/>
        <end position="110"/>
    </location>
</feature>